<dbReference type="Pfam" id="PF22294">
    <property type="entry name" value="DUF6966"/>
    <property type="match status" value="1"/>
</dbReference>
<dbReference type="EMBL" id="FPBD01000015">
    <property type="protein sequence ID" value="SFU17181.1"/>
    <property type="molecule type" value="Genomic_DNA"/>
</dbReference>
<feature type="domain" description="DUF6966" evidence="1">
    <location>
        <begin position="23"/>
        <end position="71"/>
    </location>
</feature>
<evidence type="ECO:0000313" key="2">
    <source>
        <dbReference type="EMBL" id="SFU17181.1"/>
    </source>
</evidence>
<gene>
    <name evidence="2" type="ORF">SAMN05444141_1153</name>
</gene>
<accession>A0A1I7DZS8</accession>
<sequence>MATLNHQRNICIALEELAALLENCGEMHWYKEVKKIQASPASEKYRNLRTWYGGMGSFNDLIISRFNGHTISEDHEEIANDKLSVLRTEIYNMIQLDP</sequence>
<evidence type="ECO:0000313" key="3">
    <source>
        <dbReference type="Proteomes" id="UP000183371"/>
    </source>
</evidence>
<protein>
    <recommendedName>
        <fullName evidence="1">DUF6966 domain-containing protein</fullName>
    </recommendedName>
</protein>
<dbReference type="AlphaFoldDB" id="A0A1I7DZS8"/>
<keyword evidence="3" id="KW-1185">Reference proteome</keyword>
<proteinExistence type="predicted"/>
<reference evidence="3" key="1">
    <citation type="submission" date="2016-10" db="EMBL/GenBank/DDBJ databases">
        <authorList>
            <person name="Varghese N."/>
            <person name="Submissions S."/>
        </authorList>
    </citation>
    <scope>NUCLEOTIDE SEQUENCE [LARGE SCALE GENOMIC DNA]</scope>
    <source>
        <strain evidence="3">DSM 17465</strain>
    </source>
</reference>
<name>A0A1I7DZS8_9HYPH</name>
<dbReference type="RefSeq" id="WP_054785701.1">
    <property type="nucleotide sequence ID" value="NZ_FPBD01000015.1"/>
</dbReference>
<organism evidence="2 3">
    <name type="scientific">Pseudovibrio denitrificans</name>
    <dbReference type="NCBI Taxonomy" id="258256"/>
    <lineage>
        <taxon>Bacteria</taxon>
        <taxon>Pseudomonadati</taxon>
        <taxon>Pseudomonadota</taxon>
        <taxon>Alphaproteobacteria</taxon>
        <taxon>Hyphomicrobiales</taxon>
        <taxon>Stappiaceae</taxon>
        <taxon>Pseudovibrio</taxon>
    </lineage>
</organism>
<dbReference type="InterPro" id="IPR054239">
    <property type="entry name" value="DUF6966"/>
</dbReference>
<evidence type="ECO:0000259" key="1">
    <source>
        <dbReference type="Pfam" id="PF22294"/>
    </source>
</evidence>
<dbReference type="Proteomes" id="UP000183371">
    <property type="component" value="Unassembled WGS sequence"/>
</dbReference>